<keyword evidence="2" id="KW-0614">Plasmid</keyword>
<accession>A0ABY5Q741</accession>
<evidence type="ECO:0000313" key="3">
    <source>
        <dbReference type="Proteomes" id="UP001057738"/>
    </source>
</evidence>
<name>A0ABY5Q741_9ACTN</name>
<proteinExistence type="predicted"/>
<protein>
    <submittedName>
        <fullName evidence="2">Uncharacterized protein</fullName>
    </submittedName>
</protein>
<organism evidence="2 3">
    <name type="scientific">Streptomyces yangpuensis</name>
    <dbReference type="NCBI Taxonomy" id="1648182"/>
    <lineage>
        <taxon>Bacteria</taxon>
        <taxon>Bacillati</taxon>
        <taxon>Actinomycetota</taxon>
        <taxon>Actinomycetes</taxon>
        <taxon>Kitasatosporales</taxon>
        <taxon>Streptomycetaceae</taxon>
        <taxon>Streptomyces</taxon>
    </lineage>
</organism>
<dbReference type="Proteomes" id="UP001057738">
    <property type="component" value="Plasmid unnamed1"/>
</dbReference>
<dbReference type="EMBL" id="CP102515">
    <property type="protein sequence ID" value="UUY52271.1"/>
    <property type="molecule type" value="Genomic_DNA"/>
</dbReference>
<feature type="compositionally biased region" description="Basic and acidic residues" evidence="1">
    <location>
        <begin position="175"/>
        <end position="186"/>
    </location>
</feature>
<dbReference type="GeneID" id="95578523"/>
<sequence>MLDSRATAMTTATGLEWQLAAAAGEVLREVAALAAALQEGRWPEARHAVADLGEVLARLDALLPSGQDQALPASERLAALLEAAGHPLALVRTLLERGSVDDLHAQAQDQVRADLQEFARTVGGRDELLRRAGRLGLSETETARAAGVSRTTVRTVAGKGAVRSGGLELPAQATDGERGRERWTGR</sequence>
<evidence type="ECO:0000313" key="2">
    <source>
        <dbReference type="EMBL" id="UUY52271.1"/>
    </source>
</evidence>
<feature type="region of interest" description="Disordered" evidence="1">
    <location>
        <begin position="164"/>
        <end position="186"/>
    </location>
</feature>
<dbReference type="RefSeq" id="WP_257858012.1">
    <property type="nucleotide sequence ID" value="NZ_CP102515.1"/>
</dbReference>
<reference evidence="2" key="1">
    <citation type="submission" date="2022-08" db="EMBL/GenBank/DDBJ databases">
        <authorList>
            <person name="Tian L."/>
        </authorList>
    </citation>
    <scope>NUCLEOTIDE SEQUENCE</scope>
    <source>
        <strain evidence="2">CM253</strain>
        <plasmid evidence="2">unnamed1</plasmid>
    </source>
</reference>
<evidence type="ECO:0000256" key="1">
    <source>
        <dbReference type="SAM" id="MobiDB-lite"/>
    </source>
</evidence>
<geneLocation type="plasmid" evidence="2 3">
    <name>unnamed1</name>
</geneLocation>
<keyword evidence="3" id="KW-1185">Reference proteome</keyword>
<gene>
    <name evidence="2" type="ORF">NRK68_33850</name>
</gene>